<dbReference type="CDD" id="cd01949">
    <property type="entry name" value="GGDEF"/>
    <property type="match status" value="1"/>
</dbReference>
<name>A0A4P7XHB9_9ALTE</name>
<accession>A0A4P7XHB9</accession>
<dbReference type="SMART" id="SM00267">
    <property type="entry name" value="GGDEF"/>
    <property type="match status" value="1"/>
</dbReference>
<dbReference type="AlphaFoldDB" id="A0A4P7XHB9"/>
<dbReference type="InterPro" id="IPR043128">
    <property type="entry name" value="Rev_trsase/Diguanyl_cyclase"/>
</dbReference>
<dbReference type="SUPFAM" id="SSF55781">
    <property type="entry name" value="GAF domain-like"/>
    <property type="match status" value="1"/>
</dbReference>
<dbReference type="Gene3D" id="3.30.70.270">
    <property type="match status" value="1"/>
</dbReference>
<dbReference type="PANTHER" id="PTHR45138">
    <property type="entry name" value="REGULATORY COMPONENTS OF SENSORY TRANSDUCTION SYSTEM"/>
    <property type="match status" value="1"/>
</dbReference>
<dbReference type="EC" id="2.7.7.65" evidence="2"/>
<keyword evidence="6" id="KW-1185">Reference proteome</keyword>
<dbReference type="InterPro" id="IPR029016">
    <property type="entry name" value="GAF-like_dom_sf"/>
</dbReference>
<evidence type="ECO:0000259" key="4">
    <source>
        <dbReference type="PROSITE" id="PS50887"/>
    </source>
</evidence>
<proteinExistence type="predicted"/>
<dbReference type="EMBL" id="CP031093">
    <property type="protein sequence ID" value="QCF26429.1"/>
    <property type="molecule type" value="Genomic_DNA"/>
</dbReference>
<evidence type="ECO:0000313" key="6">
    <source>
        <dbReference type="Proteomes" id="UP000298049"/>
    </source>
</evidence>
<dbReference type="InterPro" id="IPR029787">
    <property type="entry name" value="Nucleotide_cyclase"/>
</dbReference>
<comment type="catalytic activity">
    <reaction evidence="3">
        <text>2 GTP = 3',3'-c-di-GMP + 2 diphosphate</text>
        <dbReference type="Rhea" id="RHEA:24898"/>
        <dbReference type="ChEBI" id="CHEBI:33019"/>
        <dbReference type="ChEBI" id="CHEBI:37565"/>
        <dbReference type="ChEBI" id="CHEBI:58805"/>
        <dbReference type="EC" id="2.7.7.65"/>
    </reaction>
</comment>
<evidence type="ECO:0000256" key="2">
    <source>
        <dbReference type="ARBA" id="ARBA00012528"/>
    </source>
</evidence>
<dbReference type="InterPro" id="IPR050469">
    <property type="entry name" value="Diguanylate_Cyclase"/>
</dbReference>
<dbReference type="FunFam" id="3.30.70.270:FF:000001">
    <property type="entry name" value="Diguanylate cyclase domain protein"/>
    <property type="match status" value="1"/>
</dbReference>
<dbReference type="PANTHER" id="PTHR45138:SF9">
    <property type="entry name" value="DIGUANYLATE CYCLASE DGCM-RELATED"/>
    <property type="match status" value="1"/>
</dbReference>
<evidence type="ECO:0000256" key="1">
    <source>
        <dbReference type="ARBA" id="ARBA00001946"/>
    </source>
</evidence>
<evidence type="ECO:0000313" key="5">
    <source>
        <dbReference type="EMBL" id="QCF26429.1"/>
    </source>
</evidence>
<dbReference type="OrthoDB" id="9812260at2"/>
<dbReference type="GO" id="GO:0052621">
    <property type="term" value="F:diguanylate cyclase activity"/>
    <property type="evidence" value="ECO:0007669"/>
    <property type="project" value="UniProtKB-EC"/>
</dbReference>
<dbReference type="NCBIfam" id="TIGR00254">
    <property type="entry name" value="GGDEF"/>
    <property type="match status" value="1"/>
</dbReference>
<protein>
    <recommendedName>
        <fullName evidence="2">diguanylate cyclase</fullName>
        <ecNumber evidence="2">2.7.7.65</ecNumber>
    </recommendedName>
</protein>
<sequence>MSEDKLYPLNVSELIEHARNNERIARTLFEIEVEVMNLSDCAAFFDRLTDMVRERFALDDVWLVLSNIEANARLAETLREQGALNTILTVATVDLLRLVENRREPVLVDELARYRQLIPPTSRDRLGSLAILPLVMDDRIVGAMILGTRDRERYQPGMEFFFLHQLAVKVSIGFSSVWAREQLRLLATRDALTGLRNRRDLDLALPQELSRARRYGQPLSLLFMDCDDFKQINDTHGHDCGDAYLRFLARIFISLLREDDSVFRYAGDEFVVVLPNQTYSAAQAIAERMEAHLQQVPFSWRQKALVASISYGIASTSQANWLNAEDMLRHADQKLYALKRERKAAL</sequence>
<dbReference type="SUPFAM" id="SSF55073">
    <property type="entry name" value="Nucleotide cyclase"/>
    <property type="match status" value="1"/>
</dbReference>
<dbReference type="Gene3D" id="3.30.450.40">
    <property type="match status" value="1"/>
</dbReference>
<dbReference type="PROSITE" id="PS50887">
    <property type="entry name" value="GGDEF"/>
    <property type="match status" value="1"/>
</dbReference>
<comment type="cofactor">
    <cofactor evidence="1">
        <name>Mg(2+)</name>
        <dbReference type="ChEBI" id="CHEBI:18420"/>
    </cofactor>
</comment>
<dbReference type="InterPro" id="IPR007435">
    <property type="entry name" value="DUF484"/>
</dbReference>
<gene>
    <name evidence="5" type="ORF">soil367_11040</name>
</gene>
<organism evidence="5 6">
    <name type="scientific">Hydrocarboniclastica marina</name>
    <dbReference type="NCBI Taxonomy" id="2259620"/>
    <lineage>
        <taxon>Bacteria</taxon>
        <taxon>Pseudomonadati</taxon>
        <taxon>Pseudomonadota</taxon>
        <taxon>Gammaproteobacteria</taxon>
        <taxon>Alteromonadales</taxon>
        <taxon>Alteromonadaceae</taxon>
        <taxon>Hydrocarboniclastica</taxon>
    </lineage>
</organism>
<dbReference type="KEGG" id="hmi:soil367_11040"/>
<dbReference type="Pfam" id="PF00990">
    <property type="entry name" value="GGDEF"/>
    <property type="match status" value="1"/>
</dbReference>
<dbReference type="Pfam" id="PF04340">
    <property type="entry name" value="DUF484"/>
    <property type="match status" value="1"/>
</dbReference>
<dbReference type="Proteomes" id="UP000298049">
    <property type="component" value="Chromosome"/>
</dbReference>
<reference evidence="5 6" key="1">
    <citation type="submission" date="2018-07" db="EMBL/GenBank/DDBJ databases">
        <title>Marsedoiliclastica nanhaica gen. nov. sp. nov., a novel marine hydrocarbonoclastic bacterium isolated from an in-situ enriched hydrocarbon-degrading consortium in deep-sea sediment.</title>
        <authorList>
            <person name="Dong C."/>
            <person name="Ma T."/>
            <person name="Liu R."/>
            <person name="Shao Z."/>
        </authorList>
    </citation>
    <scope>NUCLEOTIDE SEQUENCE [LARGE SCALE GENOMIC DNA]</scope>
    <source>
        <strain evidence="6">soil36-7</strain>
    </source>
</reference>
<dbReference type="InterPro" id="IPR000160">
    <property type="entry name" value="GGDEF_dom"/>
</dbReference>
<feature type="domain" description="GGDEF" evidence="4">
    <location>
        <begin position="217"/>
        <end position="346"/>
    </location>
</feature>
<evidence type="ECO:0000256" key="3">
    <source>
        <dbReference type="ARBA" id="ARBA00034247"/>
    </source>
</evidence>
<dbReference type="RefSeq" id="WP_136549149.1">
    <property type="nucleotide sequence ID" value="NZ_CP031093.1"/>
</dbReference>